<evidence type="ECO:0000256" key="5">
    <source>
        <dbReference type="ARBA" id="ARBA00023136"/>
    </source>
</evidence>
<feature type="transmembrane region" description="Helical" evidence="6">
    <location>
        <begin position="812"/>
        <end position="845"/>
    </location>
</feature>
<dbReference type="Proteomes" id="UP001242368">
    <property type="component" value="Unassembled WGS sequence"/>
</dbReference>
<dbReference type="SMART" id="SM00563">
    <property type="entry name" value="PlsC"/>
    <property type="match status" value="1"/>
</dbReference>
<reference evidence="9" key="1">
    <citation type="journal article" date="2019" name="Int. J. Syst. Evol. Microbiol.">
        <title>The Global Catalogue of Microorganisms (GCM) 10K type strain sequencing project: providing services to taxonomists for standard genome sequencing and annotation.</title>
        <authorList>
            <consortium name="The Broad Institute Genomics Platform"/>
            <consortium name="The Broad Institute Genome Sequencing Center for Infectious Disease"/>
            <person name="Wu L."/>
            <person name="Ma J."/>
        </authorList>
    </citation>
    <scope>NUCLEOTIDE SEQUENCE [LARGE SCALE GENOMIC DNA]</scope>
    <source>
        <strain evidence="9">CECT 7184</strain>
    </source>
</reference>
<evidence type="ECO:0000256" key="1">
    <source>
        <dbReference type="ARBA" id="ARBA00004651"/>
    </source>
</evidence>
<protein>
    <submittedName>
        <fullName evidence="8">1-acyl-sn-glycerol-3-phosphate acyltransferase</fullName>
    </submittedName>
</protein>
<keyword evidence="2" id="KW-1003">Cell membrane</keyword>
<dbReference type="Gene3D" id="1.20.1640.10">
    <property type="entry name" value="Multidrug efflux transporter AcrB transmembrane domain"/>
    <property type="match status" value="2"/>
</dbReference>
<feature type="transmembrane region" description="Helical" evidence="6">
    <location>
        <begin position="384"/>
        <end position="405"/>
    </location>
</feature>
<dbReference type="PANTHER" id="PTHR33406:SF13">
    <property type="entry name" value="MEMBRANE PROTEIN YDFJ"/>
    <property type="match status" value="1"/>
</dbReference>
<keyword evidence="9" id="KW-1185">Reference proteome</keyword>
<dbReference type="Pfam" id="PF01553">
    <property type="entry name" value="Acyltransferase"/>
    <property type="match status" value="1"/>
</dbReference>
<dbReference type="CDD" id="cd07989">
    <property type="entry name" value="LPLAT_AGPAT-like"/>
    <property type="match status" value="1"/>
</dbReference>
<accession>A0ABT8CVP4</accession>
<feature type="transmembrane region" description="Helical" evidence="6">
    <location>
        <begin position="435"/>
        <end position="452"/>
    </location>
</feature>
<gene>
    <name evidence="8" type="ORF">QW060_15920</name>
</gene>
<keyword evidence="8" id="KW-0808">Transferase</keyword>
<dbReference type="InterPro" id="IPR050545">
    <property type="entry name" value="Mycobact_MmpL"/>
</dbReference>
<comment type="subcellular location">
    <subcellularLocation>
        <location evidence="1">Cell membrane</location>
        <topology evidence="1">Multi-pass membrane protein</topology>
    </subcellularLocation>
</comment>
<dbReference type="InterPro" id="IPR004869">
    <property type="entry name" value="MMPL_dom"/>
</dbReference>
<proteinExistence type="predicted"/>
<keyword evidence="5 6" id="KW-0472">Membrane</keyword>
<comment type="caution">
    <text evidence="8">The sequence shown here is derived from an EMBL/GenBank/DDBJ whole genome shotgun (WGS) entry which is preliminary data.</text>
</comment>
<dbReference type="PANTHER" id="PTHR33406">
    <property type="entry name" value="MEMBRANE PROTEIN MJ1562-RELATED"/>
    <property type="match status" value="1"/>
</dbReference>
<evidence type="ECO:0000313" key="9">
    <source>
        <dbReference type="Proteomes" id="UP001242368"/>
    </source>
</evidence>
<dbReference type="InterPro" id="IPR002123">
    <property type="entry name" value="Plipid/glycerol_acylTrfase"/>
</dbReference>
<feature type="domain" description="Phospholipid/glycerol acyltransferase" evidence="7">
    <location>
        <begin position="890"/>
        <end position="999"/>
    </location>
</feature>
<keyword evidence="8" id="KW-0012">Acyltransferase</keyword>
<feature type="transmembrane region" description="Helical" evidence="6">
    <location>
        <begin position="778"/>
        <end position="800"/>
    </location>
</feature>
<feature type="transmembrane region" description="Helical" evidence="6">
    <location>
        <begin position="268"/>
        <end position="287"/>
    </location>
</feature>
<dbReference type="SUPFAM" id="SSF82866">
    <property type="entry name" value="Multidrug efflux transporter AcrB transmembrane domain"/>
    <property type="match status" value="2"/>
</dbReference>
<feature type="transmembrane region" description="Helical" evidence="6">
    <location>
        <begin position="748"/>
        <end position="766"/>
    </location>
</feature>
<dbReference type="SUPFAM" id="SSF69593">
    <property type="entry name" value="Glycerol-3-phosphate (1)-acyltransferase"/>
    <property type="match status" value="1"/>
</dbReference>
<dbReference type="Pfam" id="PF03176">
    <property type="entry name" value="MMPL"/>
    <property type="match status" value="1"/>
</dbReference>
<evidence type="ECO:0000256" key="4">
    <source>
        <dbReference type="ARBA" id="ARBA00022989"/>
    </source>
</evidence>
<organism evidence="8 9">
    <name type="scientific">Paenimyroides ceti</name>
    <dbReference type="NCBI Taxonomy" id="395087"/>
    <lineage>
        <taxon>Bacteria</taxon>
        <taxon>Pseudomonadati</taxon>
        <taxon>Bacteroidota</taxon>
        <taxon>Flavobacteriia</taxon>
        <taxon>Flavobacteriales</taxon>
        <taxon>Flavobacteriaceae</taxon>
        <taxon>Paenimyroides</taxon>
    </lineage>
</organism>
<keyword evidence="3 6" id="KW-0812">Transmembrane</keyword>
<evidence type="ECO:0000256" key="2">
    <source>
        <dbReference type="ARBA" id="ARBA00022475"/>
    </source>
</evidence>
<keyword evidence="4 6" id="KW-1133">Transmembrane helix</keyword>
<evidence type="ECO:0000256" key="3">
    <source>
        <dbReference type="ARBA" id="ARBA00022692"/>
    </source>
</evidence>
<feature type="transmembrane region" description="Helical" evidence="6">
    <location>
        <begin position="655"/>
        <end position="674"/>
    </location>
</feature>
<dbReference type="GO" id="GO:0016746">
    <property type="term" value="F:acyltransferase activity"/>
    <property type="evidence" value="ECO:0007669"/>
    <property type="project" value="UniProtKB-KW"/>
</dbReference>
<feature type="transmembrane region" description="Helical" evidence="6">
    <location>
        <begin position="294"/>
        <end position="314"/>
    </location>
</feature>
<evidence type="ECO:0000313" key="8">
    <source>
        <dbReference type="EMBL" id="MDN3708589.1"/>
    </source>
</evidence>
<name>A0ABT8CVP4_9FLAO</name>
<dbReference type="RefSeq" id="WP_290364448.1">
    <property type="nucleotide sequence ID" value="NZ_JAUFQU010000001.1"/>
</dbReference>
<sequence length="1221" mass="139436">MDKIFYAIHRFVEKNKLLSCCIAVAFLLLTGFFTSKIKFEEDITRIIPKNEKTTETAKVLQQLNFTDKIAVIIEKDAEGTEEDMIQLAQQFLDTIPVVSSYIKSIQGAVDESFIQESFDFAYQNLPLFLEEADYKTLENKIRTDSLKDRVADNFEIISSPSGIVAKDFIVKDPLGLTFIALKRWQQMNMGADMVLENGFLFTKDKSKILLFINPVLKGSETEQNTSFAAQLYGIQNTLNQHYSGKASIDYFGSSLIAVANAKQIKTDIFTTVLISMGALMLILMLFYKRILIPILIFIPSVFGALTALTVLYFVKDSISAISVSIGAILLGITIDYSLHILTHYKSNSDIKALYKEITKPLIMSGTTTAVTFICLLFVKSEALIDLGIFASLAVIISALFSLLIIPHLYKPASTESSGNNLIDKMAKFSFHSHKGLLGISIVLIIISCFTYSKVHFDSDLSKLNFIPESLQKAEQKLTDTEDKNLKALYVTSYGNDIEKVLTTNHQLNEQLKEKNSVVANLSSVSDIILSQSLQKEKIERWNAFWKHHDRTALERQLVGYGQEYGFKPETHAPFYQLLQHHFIPLTISDFRKFNSLLFDEFITDKEGFYTVSTVVKVPFEKRDEFVNQFSETPHIMVIDRQQMSENFLGELVHDFNALINYSFIAVLLILWLFFRRIELVIISAIPIAITGLVTAGLMGIFDIPFNIFSSIVCTLVFGHGVDFSIFMTSALQKQYSTGKNELQTYRTSILLAVLTTILAIGALIFAEHPALKSISLVSLIGVFAALIITFVFYPILFRIVISSRPEKGKSPVSLLLFLQTVVFFIYYSIMGVFLSLMLRFFLWIIPASKEKKYKWFGKAMSLFMKSVLHLKPTVTKKLINIPKDDFKKPAIIIANHTSFLDTLAIGMYNPNIVFLVNDWVWKSPIFGRAVRLAGFYPVSQGIDGSVEHLRQRMGNTFSLMIFPEGTRSYTNEIQRFHKGAFYLAEKLQLDILPVYIHGNSEVIPKGDFIIYDGQIIDYIGERISIADERFGTNYTERTKKISQHFRETFEKVRHQLEDENYFKKKLFLSFLYKETEINRAVRKDFHQHKSVYHELNSYLGKKEKIVHFADDYGQLDFLLLMQQAGRSIQTYMADIEKRAVASTNYITKIRNLVYLDAYQNSNEKYTVWLFSTKIENINIPDHIQKIVLLLSGYDQYIPGFRQAQKTEKIIVLERNGREEEI</sequence>
<feature type="transmembrane region" description="Helical" evidence="6">
    <location>
        <begin position="707"/>
        <end position="727"/>
    </location>
</feature>
<dbReference type="EMBL" id="JAUFQU010000001">
    <property type="protein sequence ID" value="MDN3708589.1"/>
    <property type="molecule type" value="Genomic_DNA"/>
</dbReference>
<evidence type="ECO:0000259" key="7">
    <source>
        <dbReference type="SMART" id="SM00563"/>
    </source>
</evidence>
<feature type="transmembrane region" description="Helical" evidence="6">
    <location>
        <begin position="320"/>
        <end position="341"/>
    </location>
</feature>
<evidence type="ECO:0000256" key="6">
    <source>
        <dbReference type="SAM" id="Phobius"/>
    </source>
</evidence>
<feature type="transmembrane region" description="Helical" evidence="6">
    <location>
        <begin position="361"/>
        <end position="378"/>
    </location>
</feature>
<feature type="transmembrane region" description="Helical" evidence="6">
    <location>
        <begin position="679"/>
        <end position="701"/>
    </location>
</feature>